<accession>A0A285KXS4</accession>
<keyword evidence="2" id="KW-1185">Reference proteome</keyword>
<reference evidence="2" key="1">
    <citation type="submission" date="2017-09" db="EMBL/GenBank/DDBJ databases">
        <authorList>
            <person name="Varghese N."/>
            <person name="Submissions S."/>
        </authorList>
    </citation>
    <scope>NUCLEOTIDE SEQUENCE [LARGE SCALE GENOMIC DNA]</scope>
    <source>
        <strain evidence="2">DSM 45537</strain>
    </source>
</reference>
<dbReference type="Proteomes" id="UP000219565">
    <property type="component" value="Unassembled WGS sequence"/>
</dbReference>
<dbReference type="AlphaFoldDB" id="A0A285KXS4"/>
<gene>
    <name evidence="1" type="ORF">SAMN04244553_1011</name>
</gene>
<dbReference type="OrthoDB" id="4555714at2"/>
<organism evidence="1 2">
    <name type="scientific">Nocardia amikacinitolerans</name>
    <dbReference type="NCBI Taxonomy" id="756689"/>
    <lineage>
        <taxon>Bacteria</taxon>
        <taxon>Bacillati</taxon>
        <taxon>Actinomycetota</taxon>
        <taxon>Actinomycetes</taxon>
        <taxon>Mycobacteriales</taxon>
        <taxon>Nocardiaceae</taxon>
        <taxon>Nocardia</taxon>
    </lineage>
</organism>
<proteinExistence type="predicted"/>
<name>A0A285KXS4_9NOCA</name>
<dbReference type="EMBL" id="OBEG01000001">
    <property type="protein sequence ID" value="SNY77454.1"/>
    <property type="molecule type" value="Genomic_DNA"/>
</dbReference>
<evidence type="ECO:0000313" key="2">
    <source>
        <dbReference type="Proteomes" id="UP000219565"/>
    </source>
</evidence>
<evidence type="ECO:0000313" key="1">
    <source>
        <dbReference type="EMBL" id="SNY77454.1"/>
    </source>
</evidence>
<protein>
    <submittedName>
        <fullName evidence="1">Uncharacterized protein</fullName>
    </submittedName>
</protein>
<sequence>MGWRSTASQQAQNDLDTLLRDSVTAVARTFETADSFDPFMLVVDIDGNTVIRKLPPGNPATRTEQQFITAVQLANDRERLRARVAVFDVTATAPITGDAIKALLEHREGIAIDVLVPYAITSDSLDIRLAAANAAVGTPRLWG</sequence>
<dbReference type="RefSeq" id="WP_097243823.1">
    <property type="nucleotide sequence ID" value="NZ_JAMTCW010000001.1"/>
</dbReference>